<name>A0A6L4WZN9_9BACT</name>
<sequence>MNTEVEKIEKKINITGSFCSLEDTKEYRLINVEKCNKSLEDEISFYIYTVRKKYGKTERECHGNSFFINLSPRVENEFFGWLGNCMSLENGFTSYNDIKCPIFKTSHEVEAWLYEQRLNKLREASFGFLARKEFYYTPNYLLNKDGKIDIDYMADLLIKDGYGSHFKNNRDIARTICKEYLSKDIIDYKGQNEYILKEVA</sequence>
<evidence type="ECO:0000313" key="2">
    <source>
        <dbReference type="Proteomes" id="UP000472839"/>
    </source>
</evidence>
<protein>
    <submittedName>
        <fullName evidence="1">Uncharacterized protein</fullName>
    </submittedName>
</protein>
<dbReference type="AlphaFoldDB" id="A0A6L4WZN9"/>
<accession>A0A6L4WZN9</accession>
<organism evidence="1 2">
    <name type="scientific">Poseidonibacter ostreae</name>
    <dbReference type="NCBI Taxonomy" id="2654171"/>
    <lineage>
        <taxon>Bacteria</taxon>
        <taxon>Pseudomonadati</taxon>
        <taxon>Campylobacterota</taxon>
        <taxon>Epsilonproteobacteria</taxon>
        <taxon>Campylobacterales</taxon>
        <taxon>Arcobacteraceae</taxon>
        <taxon>Poseidonibacter</taxon>
    </lineage>
</organism>
<comment type="caution">
    <text evidence="1">The sequence shown here is derived from an EMBL/GenBank/DDBJ whole genome shotgun (WGS) entry which is preliminary data.</text>
</comment>
<gene>
    <name evidence="1" type="ORF">GBG19_01035</name>
</gene>
<proteinExistence type="predicted"/>
<dbReference type="Proteomes" id="UP000472839">
    <property type="component" value="Unassembled WGS sequence"/>
</dbReference>
<dbReference type="EMBL" id="WFKK01000001">
    <property type="protein sequence ID" value="KAB7891454.1"/>
    <property type="molecule type" value="Genomic_DNA"/>
</dbReference>
<dbReference type="RefSeq" id="WP_152279557.1">
    <property type="nucleotide sequence ID" value="NZ_WFKK01000001.1"/>
</dbReference>
<reference evidence="1 2" key="1">
    <citation type="submission" date="2019-10" db="EMBL/GenBank/DDBJ databases">
        <title>Poseidonibacter ostreae sp. nov., isolated from the gut of the Ostrea denselamellosa.</title>
        <authorList>
            <person name="Choi A."/>
        </authorList>
    </citation>
    <scope>NUCLEOTIDE SEQUENCE [LARGE SCALE GENOMIC DNA]</scope>
    <source>
        <strain evidence="1 2">SJOD-M-33</strain>
    </source>
</reference>
<evidence type="ECO:0000313" key="1">
    <source>
        <dbReference type="EMBL" id="KAB7891454.1"/>
    </source>
</evidence>